<evidence type="ECO:0000313" key="2">
    <source>
        <dbReference type="EMBL" id="PWA60741.1"/>
    </source>
</evidence>
<gene>
    <name evidence="2" type="ORF">CTI12_AA222740</name>
</gene>
<accession>A0A2U1MHJ9</accession>
<feature type="signal peptide" evidence="1">
    <location>
        <begin position="1"/>
        <end position="22"/>
    </location>
</feature>
<name>A0A2U1MHJ9_ARTAN</name>
<dbReference type="Proteomes" id="UP000245207">
    <property type="component" value="Unassembled WGS sequence"/>
</dbReference>
<comment type="caution">
    <text evidence="2">The sequence shown here is derived from an EMBL/GenBank/DDBJ whole genome shotgun (WGS) entry which is preliminary data.</text>
</comment>
<proteinExistence type="predicted"/>
<dbReference type="AlphaFoldDB" id="A0A2U1MHJ9"/>
<evidence type="ECO:0000313" key="3">
    <source>
        <dbReference type="Proteomes" id="UP000245207"/>
    </source>
</evidence>
<evidence type="ECO:0000256" key="1">
    <source>
        <dbReference type="SAM" id="SignalP"/>
    </source>
</evidence>
<organism evidence="2 3">
    <name type="scientific">Artemisia annua</name>
    <name type="common">Sweet wormwood</name>
    <dbReference type="NCBI Taxonomy" id="35608"/>
    <lineage>
        <taxon>Eukaryota</taxon>
        <taxon>Viridiplantae</taxon>
        <taxon>Streptophyta</taxon>
        <taxon>Embryophyta</taxon>
        <taxon>Tracheophyta</taxon>
        <taxon>Spermatophyta</taxon>
        <taxon>Magnoliopsida</taxon>
        <taxon>eudicotyledons</taxon>
        <taxon>Gunneridae</taxon>
        <taxon>Pentapetalae</taxon>
        <taxon>asterids</taxon>
        <taxon>campanulids</taxon>
        <taxon>Asterales</taxon>
        <taxon>Asteraceae</taxon>
        <taxon>Asteroideae</taxon>
        <taxon>Anthemideae</taxon>
        <taxon>Artemisiinae</taxon>
        <taxon>Artemisia</taxon>
    </lineage>
</organism>
<reference evidence="2 3" key="1">
    <citation type="journal article" date="2018" name="Mol. Plant">
        <title>The genome of Artemisia annua provides insight into the evolution of Asteraceae family and artemisinin biosynthesis.</title>
        <authorList>
            <person name="Shen Q."/>
            <person name="Zhang L."/>
            <person name="Liao Z."/>
            <person name="Wang S."/>
            <person name="Yan T."/>
            <person name="Shi P."/>
            <person name="Liu M."/>
            <person name="Fu X."/>
            <person name="Pan Q."/>
            <person name="Wang Y."/>
            <person name="Lv Z."/>
            <person name="Lu X."/>
            <person name="Zhang F."/>
            <person name="Jiang W."/>
            <person name="Ma Y."/>
            <person name="Chen M."/>
            <person name="Hao X."/>
            <person name="Li L."/>
            <person name="Tang Y."/>
            <person name="Lv G."/>
            <person name="Zhou Y."/>
            <person name="Sun X."/>
            <person name="Brodelius P.E."/>
            <person name="Rose J.K.C."/>
            <person name="Tang K."/>
        </authorList>
    </citation>
    <scope>NUCLEOTIDE SEQUENCE [LARGE SCALE GENOMIC DNA]</scope>
    <source>
        <strain evidence="3">cv. Huhao1</strain>
        <tissue evidence="2">Leaf</tissue>
    </source>
</reference>
<keyword evidence="3" id="KW-1185">Reference proteome</keyword>
<feature type="chain" id="PRO_5015613421" evidence="1">
    <location>
        <begin position="23"/>
        <end position="57"/>
    </location>
</feature>
<dbReference type="EMBL" id="PKPP01005278">
    <property type="protein sequence ID" value="PWA60741.1"/>
    <property type="molecule type" value="Genomic_DNA"/>
</dbReference>
<sequence length="57" mass="5832">MNTPGFVLMTVGIIAAVGLVAAARMVLCTKCCGHIPIDPYTKEELGHAVVGSIGASF</sequence>
<protein>
    <submittedName>
        <fullName evidence="2">Uncharacterized protein</fullName>
    </submittedName>
</protein>
<keyword evidence="1" id="KW-0732">Signal</keyword>